<evidence type="ECO:0000256" key="9">
    <source>
        <dbReference type="ARBA" id="ARBA00022832"/>
    </source>
</evidence>
<dbReference type="InterPro" id="IPR005067">
    <property type="entry name" value="Fatty_acid_desaturase-2"/>
</dbReference>
<feature type="binding site" evidence="16">
    <location>
        <position position="252"/>
    </location>
    <ligand>
        <name>Fe cation</name>
        <dbReference type="ChEBI" id="CHEBI:24875"/>
        <label>2</label>
    </ligand>
</feature>
<dbReference type="PROSITE" id="PS00574">
    <property type="entry name" value="FATTY_ACID_DESATUR_2"/>
    <property type="match status" value="1"/>
</dbReference>
<keyword evidence="12 16" id="KW-0408">Iron</keyword>
<evidence type="ECO:0000256" key="6">
    <source>
        <dbReference type="ARBA" id="ARBA00022528"/>
    </source>
</evidence>
<comment type="similarity">
    <text evidence="3 17">Belongs to the fatty acid desaturase type 2 family.</text>
</comment>
<dbReference type="InterPro" id="IPR012348">
    <property type="entry name" value="RNR-like"/>
</dbReference>
<feature type="compositionally biased region" description="Low complexity" evidence="18">
    <location>
        <begin position="26"/>
        <end position="35"/>
    </location>
</feature>
<dbReference type="UniPathway" id="UPA00199"/>
<reference evidence="19" key="1">
    <citation type="submission" date="2014-09" db="EMBL/GenBank/DDBJ databases">
        <authorList>
            <person name="Schluter P.M."/>
        </authorList>
    </citation>
    <scope>NUCLEOTIDE SEQUENCE</scope>
    <source>
        <strain evidence="19">AExa02.1</strain>
    </source>
</reference>
<dbReference type="Gene3D" id="1.10.620.20">
    <property type="entry name" value="Ribonucleotide Reductase, subunit A"/>
    <property type="match status" value="1"/>
</dbReference>
<evidence type="ECO:0000256" key="5">
    <source>
        <dbReference type="ARBA" id="ARBA00022516"/>
    </source>
</evidence>
<dbReference type="InterPro" id="IPR009078">
    <property type="entry name" value="Ferritin-like_SF"/>
</dbReference>
<dbReference type="PANTHER" id="PTHR31155:SF31">
    <property type="entry name" value="STEAROYL-[ACYL-CARRIER-PROTEIN] 9-DESATURASE 6, CHLOROPLASTIC"/>
    <property type="match status" value="1"/>
</dbReference>
<evidence type="ECO:0000256" key="8">
    <source>
        <dbReference type="ARBA" id="ARBA00022723"/>
    </source>
</evidence>
<comment type="cofactor">
    <cofactor evidence="17">
        <name>Fe(2+)</name>
        <dbReference type="ChEBI" id="CHEBI:29033"/>
    </cofactor>
    <text evidence="17">Binds 2 Fe(2+) ions per subunit.</text>
</comment>
<dbReference type="InterPro" id="IPR005803">
    <property type="entry name" value="FADS-2_CS"/>
</dbReference>
<name>A0A0A7EPJ5_OPHAA</name>
<evidence type="ECO:0000256" key="10">
    <source>
        <dbReference type="ARBA" id="ARBA00022946"/>
    </source>
</evidence>
<evidence type="ECO:0000256" key="2">
    <source>
        <dbReference type="ARBA" id="ARBA00004872"/>
    </source>
</evidence>
<dbReference type="GO" id="GO:0045300">
    <property type="term" value="F:stearoyl-[ACP] desaturase activity"/>
    <property type="evidence" value="ECO:0007669"/>
    <property type="project" value="InterPro"/>
</dbReference>
<comment type="function">
    <text evidence="17">Introduction of a cis double bond between carbons of the acyl chain.</text>
</comment>
<evidence type="ECO:0000256" key="16">
    <source>
        <dbReference type="PIRSR" id="PIRSR000346-1"/>
    </source>
</evidence>
<evidence type="ECO:0000313" key="19">
    <source>
        <dbReference type="EMBL" id="AIY68658.1"/>
    </source>
</evidence>
<dbReference type="EMBL" id="KM485308">
    <property type="protein sequence ID" value="AIY68658.1"/>
    <property type="molecule type" value="mRNA"/>
</dbReference>
<keyword evidence="6 17" id="KW-0150">Chloroplast</keyword>
<dbReference type="GO" id="GO:0006633">
    <property type="term" value="P:fatty acid biosynthetic process"/>
    <property type="evidence" value="ECO:0007669"/>
    <property type="project" value="UniProtKB-KW"/>
</dbReference>
<dbReference type="SUPFAM" id="SSF47240">
    <property type="entry name" value="Ferritin-like"/>
    <property type="match status" value="1"/>
</dbReference>
<keyword evidence="7" id="KW-0934">Plastid</keyword>
<feature type="binding site" evidence="16">
    <location>
        <position position="166"/>
    </location>
    <ligand>
        <name>Fe cation</name>
        <dbReference type="ChEBI" id="CHEBI:24875"/>
        <label>1</label>
    </ligand>
</feature>
<feature type="region of interest" description="Disordered" evidence="18">
    <location>
        <begin position="26"/>
        <end position="51"/>
    </location>
</feature>
<comment type="cofactor">
    <cofactor evidence="16">
        <name>Fe cation</name>
        <dbReference type="ChEBI" id="CHEBI:24875"/>
    </cofactor>
    <text evidence="16">Binds 2 iron ions per subunit.</text>
</comment>
<dbReference type="GO" id="GO:0009570">
    <property type="term" value="C:chloroplast stroma"/>
    <property type="evidence" value="ECO:0007669"/>
    <property type="project" value="UniProtKB-SubCell"/>
</dbReference>
<comment type="pathway">
    <text evidence="2">Lipid metabolism; fatty acid metabolism.</text>
</comment>
<feature type="binding site" evidence="16">
    <location>
        <position position="255"/>
    </location>
    <ligand>
        <name>Fe cation</name>
        <dbReference type="ChEBI" id="CHEBI:24875"/>
        <label>2</label>
    </ligand>
</feature>
<feature type="binding site" evidence="16">
    <location>
        <position position="128"/>
    </location>
    <ligand>
        <name>Fe cation</name>
        <dbReference type="ChEBI" id="CHEBI:24875"/>
        <label>1</label>
    </ligand>
</feature>
<protein>
    <recommendedName>
        <fullName evidence="17">Acyl-[acyl-carrier-protein] desaturase</fullName>
        <ecNumber evidence="17">1.14.19.-</ecNumber>
    </recommendedName>
</protein>
<evidence type="ECO:0000256" key="14">
    <source>
        <dbReference type="ARBA" id="ARBA00023160"/>
    </source>
</evidence>
<accession>A0A0A7EPJ5</accession>
<feature type="binding site" evidence="16">
    <location>
        <position position="252"/>
    </location>
    <ligand>
        <name>Fe cation</name>
        <dbReference type="ChEBI" id="CHEBI:24875"/>
        <label>1</label>
    </ligand>
</feature>
<gene>
    <name evidence="19" type="primary">SAD4</name>
</gene>
<evidence type="ECO:0000256" key="18">
    <source>
        <dbReference type="SAM" id="MobiDB-lite"/>
    </source>
</evidence>
<comment type="catalytic activity">
    <reaction evidence="15">
        <text>hexadecanoyl-[ACP] + 2 reduced [2Fe-2S]-[ferredoxin] + O2 + 2 H(+) = (4Z)-hexadecenoyl-[ACP] + 2 oxidized [2Fe-2S]-[ferredoxin] + 2 H2O</text>
        <dbReference type="Rhea" id="RHEA:38043"/>
        <dbReference type="Rhea" id="RHEA-COMP:9652"/>
        <dbReference type="Rhea" id="RHEA-COMP:10000"/>
        <dbReference type="Rhea" id="RHEA-COMP:10001"/>
        <dbReference type="Rhea" id="RHEA-COMP:11488"/>
        <dbReference type="ChEBI" id="CHEBI:15377"/>
        <dbReference type="ChEBI" id="CHEBI:15378"/>
        <dbReference type="ChEBI" id="CHEBI:15379"/>
        <dbReference type="ChEBI" id="CHEBI:33737"/>
        <dbReference type="ChEBI" id="CHEBI:33738"/>
        <dbReference type="ChEBI" id="CHEBI:78483"/>
        <dbReference type="ChEBI" id="CHEBI:85919"/>
        <dbReference type="EC" id="1.14.19.11"/>
    </reaction>
</comment>
<dbReference type="EC" id="1.14.19.-" evidence="17"/>
<dbReference type="FunFam" id="1.10.620.20:FF:000002">
    <property type="entry name" value="Stearoyl-[acyl-carrier-protein] 9-desaturase, chloroplastic"/>
    <property type="match status" value="1"/>
</dbReference>
<keyword evidence="14 17" id="KW-0275">Fatty acid biosynthesis</keyword>
<evidence type="ECO:0000256" key="1">
    <source>
        <dbReference type="ARBA" id="ARBA00004470"/>
    </source>
</evidence>
<keyword evidence="11 17" id="KW-0560">Oxidoreductase</keyword>
<feature type="binding site" evidence="16">
    <location>
        <position position="169"/>
    </location>
    <ligand>
        <name>Fe cation</name>
        <dbReference type="ChEBI" id="CHEBI:24875"/>
        <label>1</label>
    </ligand>
</feature>
<dbReference type="AlphaFoldDB" id="A0A0A7EPJ5"/>
<comment type="subcellular location">
    <subcellularLocation>
        <location evidence="1">Plastid</location>
        <location evidence="1">Chloroplast stroma</location>
    </subcellularLocation>
</comment>
<sequence length="388" mass="44360">MAMIGFPTTCVSQKILCSSLQSKTSRSNISSSMSSSHKKPFRPAHEVEGQVTHSMPPHKMEIFKSLENWAEKNLLTLLKPVENSWQPQDFLPDPSSCEFYEQTKELRKRAMEIPDDYYVCLVGNMITEEALPSYQTFLNTLDGVSDETGASLSPWAIWTRGWTAEENRHGDLLKQYLYLSGRVDMRQIEKTIQYLIGCGMHVKTENSPFMGFIYTSFQERATFISHSNTGRHARRHGDLKLAQICGTIAADEKRHEAAYTNVVDKLFELDPDAAVIAFADMMRKKIVMPAHLMFDGRDPALFNHFSAVAQRLGVYSATDYADVLEFLVGRWKVEGLAGLSEDGNKARDFVCCLAPRYRKLEERARGRRETREKRTVRFSWVFDREVQV</sequence>
<keyword evidence="5 17" id="KW-0444">Lipid biosynthesis</keyword>
<evidence type="ECO:0000256" key="7">
    <source>
        <dbReference type="ARBA" id="ARBA00022640"/>
    </source>
</evidence>
<comment type="subunit">
    <text evidence="4 17">Homodimer.</text>
</comment>
<feature type="binding site" evidence="16">
    <location>
        <position position="219"/>
    </location>
    <ligand>
        <name>Fe cation</name>
        <dbReference type="ChEBI" id="CHEBI:24875"/>
        <label>2</label>
    </ligand>
</feature>
<keyword evidence="10" id="KW-0809">Transit peptide</keyword>
<keyword evidence="13" id="KW-0443">Lipid metabolism</keyword>
<dbReference type="CDD" id="cd01050">
    <property type="entry name" value="Acyl_ACP_Desat"/>
    <property type="match status" value="1"/>
</dbReference>
<organism evidence="19">
    <name type="scientific">Ophrys arachnitiformis subsp. archipelagi</name>
    <name type="common">Orchid</name>
    <name type="synonym">Ophrys exaltata subsp. archipelagi</name>
    <dbReference type="NCBI Taxonomy" id="884019"/>
    <lineage>
        <taxon>Eukaryota</taxon>
        <taxon>Viridiplantae</taxon>
        <taxon>Streptophyta</taxon>
        <taxon>Embryophyta</taxon>
        <taxon>Tracheophyta</taxon>
        <taxon>Spermatophyta</taxon>
        <taxon>Magnoliopsida</taxon>
        <taxon>Liliopsida</taxon>
        <taxon>Asparagales</taxon>
        <taxon>Orchidaceae</taxon>
        <taxon>Orchidoideae</taxon>
        <taxon>Orchideae</taxon>
        <taxon>Orchidinae</taxon>
        <taxon>Ophrys</taxon>
    </lineage>
</organism>
<dbReference type="PIRSF" id="PIRSF000346">
    <property type="entry name" value="Dlt9_acylACP_des"/>
    <property type="match status" value="1"/>
</dbReference>
<evidence type="ECO:0000256" key="11">
    <source>
        <dbReference type="ARBA" id="ARBA00023002"/>
    </source>
</evidence>
<evidence type="ECO:0000256" key="4">
    <source>
        <dbReference type="ARBA" id="ARBA00011738"/>
    </source>
</evidence>
<keyword evidence="8 16" id="KW-0479">Metal-binding</keyword>
<proteinExistence type="evidence at transcript level"/>
<dbReference type="PANTHER" id="PTHR31155">
    <property type="entry name" value="ACYL- ACYL-CARRIER-PROTEIN DESATURASE-RELATED"/>
    <property type="match status" value="1"/>
</dbReference>
<feature type="binding site" evidence="16">
    <location>
        <position position="166"/>
    </location>
    <ligand>
        <name>Fe cation</name>
        <dbReference type="ChEBI" id="CHEBI:24875"/>
        <label>2</label>
    </ligand>
</feature>
<keyword evidence="9" id="KW-0276">Fatty acid metabolism</keyword>
<evidence type="ECO:0000256" key="13">
    <source>
        <dbReference type="ARBA" id="ARBA00023098"/>
    </source>
</evidence>
<dbReference type="GO" id="GO:0046872">
    <property type="term" value="F:metal ion binding"/>
    <property type="evidence" value="ECO:0007669"/>
    <property type="project" value="UniProtKB-KW"/>
</dbReference>
<evidence type="ECO:0000256" key="17">
    <source>
        <dbReference type="RuleBase" id="RU000582"/>
    </source>
</evidence>
<evidence type="ECO:0000256" key="3">
    <source>
        <dbReference type="ARBA" id="ARBA00008749"/>
    </source>
</evidence>
<dbReference type="Pfam" id="PF03405">
    <property type="entry name" value="FA_desaturase_2"/>
    <property type="match status" value="1"/>
</dbReference>
<evidence type="ECO:0000256" key="15">
    <source>
        <dbReference type="ARBA" id="ARBA00047803"/>
    </source>
</evidence>
<evidence type="ECO:0000256" key="12">
    <source>
        <dbReference type="ARBA" id="ARBA00023004"/>
    </source>
</evidence>